<dbReference type="Pfam" id="PF00855">
    <property type="entry name" value="PWWP"/>
    <property type="match status" value="1"/>
</dbReference>
<keyword evidence="21" id="KW-1185">Reference proteome</keyword>
<comment type="subcellular location">
    <subcellularLocation>
        <location evidence="2">Chromosome</location>
    </subcellularLocation>
    <subcellularLocation>
        <location evidence="1">Nucleus</location>
    </subcellularLocation>
</comment>
<dbReference type="InterPro" id="IPR003616">
    <property type="entry name" value="Post-SET_dom"/>
</dbReference>
<evidence type="ECO:0000313" key="20">
    <source>
        <dbReference type="EMBL" id="GAV05823.1"/>
    </source>
</evidence>
<feature type="region of interest" description="Disordered" evidence="14">
    <location>
        <begin position="248"/>
        <end position="277"/>
    </location>
</feature>
<dbReference type="PROSITE" id="PS51215">
    <property type="entry name" value="AWS"/>
    <property type="match status" value="1"/>
</dbReference>
<keyword evidence="12" id="KW-0539">Nucleus</keyword>
<dbReference type="PROSITE" id="PS50280">
    <property type="entry name" value="SET"/>
    <property type="match status" value="1"/>
</dbReference>
<evidence type="ECO:0000256" key="1">
    <source>
        <dbReference type="ARBA" id="ARBA00004123"/>
    </source>
</evidence>
<dbReference type="InterPro" id="IPR059153">
    <property type="entry name" value="NSD_PHD-1st"/>
</dbReference>
<dbReference type="SUPFAM" id="SSF63748">
    <property type="entry name" value="Tudor/PWWP/MBT"/>
    <property type="match status" value="1"/>
</dbReference>
<protein>
    <recommendedName>
        <fullName evidence="22">Histone-lysine N-methyltransferase</fullName>
    </recommendedName>
</protein>
<dbReference type="InterPro" id="IPR050777">
    <property type="entry name" value="SET2_Histone-Lys_MeTrsfase"/>
</dbReference>
<dbReference type="GO" id="GO:0008270">
    <property type="term" value="F:zinc ion binding"/>
    <property type="evidence" value="ECO:0007669"/>
    <property type="project" value="UniProtKB-KW"/>
</dbReference>
<evidence type="ECO:0000259" key="19">
    <source>
        <dbReference type="PROSITE" id="PS51215"/>
    </source>
</evidence>
<dbReference type="InterPro" id="IPR046341">
    <property type="entry name" value="SET_dom_sf"/>
</dbReference>
<dbReference type="InterPro" id="IPR000313">
    <property type="entry name" value="PWWP_dom"/>
</dbReference>
<feature type="region of interest" description="Disordered" evidence="14">
    <location>
        <begin position="298"/>
        <end position="362"/>
    </location>
</feature>
<dbReference type="PANTHER" id="PTHR22884">
    <property type="entry name" value="SET DOMAIN PROTEINS"/>
    <property type="match status" value="1"/>
</dbReference>
<dbReference type="Gene3D" id="2.170.270.10">
    <property type="entry name" value="SET domain"/>
    <property type="match status" value="1"/>
</dbReference>
<organism evidence="20 21">
    <name type="scientific">Ramazzottius varieornatus</name>
    <name type="common">Water bear</name>
    <name type="synonym">Tardigrade</name>
    <dbReference type="NCBI Taxonomy" id="947166"/>
    <lineage>
        <taxon>Eukaryota</taxon>
        <taxon>Metazoa</taxon>
        <taxon>Ecdysozoa</taxon>
        <taxon>Tardigrada</taxon>
        <taxon>Eutardigrada</taxon>
        <taxon>Parachela</taxon>
        <taxon>Hypsibioidea</taxon>
        <taxon>Ramazzottiidae</taxon>
        <taxon>Ramazzottius</taxon>
    </lineage>
</organism>
<evidence type="ECO:0000259" key="16">
    <source>
        <dbReference type="PROSITE" id="PS50280"/>
    </source>
</evidence>
<gene>
    <name evidence="20" type="primary">RvY_15895-1</name>
    <name evidence="20" type="synonym">RvY_15895.1</name>
    <name evidence="20" type="ORF">RvY_15895</name>
</gene>
<evidence type="ECO:0000313" key="21">
    <source>
        <dbReference type="Proteomes" id="UP000186922"/>
    </source>
</evidence>
<dbReference type="GO" id="GO:0005634">
    <property type="term" value="C:nucleus"/>
    <property type="evidence" value="ECO:0007669"/>
    <property type="project" value="UniProtKB-SubCell"/>
</dbReference>
<evidence type="ECO:0000256" key="5">
    <source>
        <dbReference type="ARBA" id="ARBA00022679"/>
    </source>
</evidence>
<dbReference type="CDD" id="cd15566">
    <property type="entry name" value="PHD3_NSD"/>
    <property type="match status" value="1"/>
</dbReference>
<dbReference type="SMART" id="SM00317">
    <property type="entry name" value="SET"/>
    <property type="match status" value="1"/>
</dbReference>
<dbReference type="InterPro" id="IPR019787">
    <property type="entry name" value="Znf_PHD-finger"/>
</dbReference>
<dbReference type="AlphaFoldDB" id="A0A1D1VZK6"/>
<feature type="domain" description="AWS" evidence="19">
    <location>
        <begin position="857"/>
        <end position="906"/>
    </location>
</feature>
<dbReference type="Pfam" id="PF17907">
    <property type="entry name" value="AWS"/>
    <property type="match status" value="1"/>
</dbReference>
<feature type="region of interest" description="Disordered" evidence="14">
    <location>
        <begin position="1050"/>
        <end position="1140"/>
    </location>
</feature>
<evidence type="ECO:0000256" key="8">
    <source>
        <dbReference type="ARBA" id="ARBA00022737"/>
    </source>
</evidence>
<evidence type="ECO:0000256" key="3">
    <source>
        <dbReference type="ARBA" id="ARBA00022454"/>
    </source>
</evidence>
<dbReference type="Proteomes" id="UP000186922">
    <property type="component" value="Unassembled WGS sequence"/>
</dbReference>
<evidence type="ECO:0000256" key="7">
    <source>
        <dbReference type="ARBA" id="ARBA00022723"/>
    </source>
</evidence>
<dbReference type="Pfam" id="PF00856">
    <property type="entry name" value="SET"/>
    <property type="match status" value="1"/>
</dbReference>
<dbReference type="GO" id="GO:0140938">
    <property type="term" value="F:histone H3 methyltransferase activity"/>
    <property type="evidence" value="ECO:0007669"/>
    <property type="project" value="UniProtKB-ARBA"/>
</dbReference>
<accession>A0A1D1VZK6</accession>
<evidence type="ECO:0000259" key="15">
    <source>
        <dbReference type="PROSITE" id="PS50016"/>
    </source>
</evidence>
<proteinExistence type="predicted"/>
<dbReference type="SUPFAM" id="SSF82199">
    <property type="entry name" value="SET domain"/>
    <property type="match status" value="1"/>
</dbReference>
<feature type="domain" description="Post-SET" evidence="18">
    <location>
        <begin position="1033"/>
        <end position="1049"/>
    </location>
</feature>
<evidence type="ECO:0000256" key="11">
    <source>
        <dbReference type="ARBA" id="ARBA00022853"/>
    </source>
</evidence>
<dbReference type="InterPro" id="IPR055198">
    <property type="entry name" value="NSD_PHD"/>
</dbReference>
<evidence type="ECO:0000256" key="14">
    <source>
        <dbReference type="SAM" id="MobiDB-lite"/>
    </source>
</evidence>
<feature type="domain" description="SET" evidence="16">
    <location>
        <begin position="908"/>
        <end position="1025"/>
    </location>
</feature>
<dbReference type="Gene3D" id="3.30.40.10">
    <property type="entry name" value="Zinc/RING finger domain, C3HC4 (zinc finger)"/>
    <property type="match status" value="1"/>
</dbReference>
<sequence>MTHLADSAVDPDRKSDQDAALNEIQTTPLTPGSPESDTASVLERNMMEELIAMGDEAEDATAAGPEPPAIPDDALEKMDSEEVAPDAGAEADTKVVLEKVEIEEATPDPHLDAVSEVVQKKVEAGAVTDPEAVAKEVLEKILVSTVQRVHPVKLSQAIPVKVSAENVTRLDKLLTGSGAAGSTDTQPEVEKETTSLLLIGEVTVVAEVVLTEVPTETTTVAENIVSSAVSTEVTVPAVSLASTRESSCNSSLGCEVSNSNSGTVSSENSNITDDEDDDYLTTTQKLIIDEGGLDSRNTSFVKSRCNTPEGSSAGKTKKRSAPDTPFPSPLSKSKKTSSSTNVKKGGSEVKTDGLEKASGKKGSKDFGTFEIGKYPIDRLVKDAFLVEAEYHPVCAHCMNHKHLEDATKLPIRCKGKCGMNYHIECLKDNANEYPDVEKDYDPENFVCAECAAGEHFCFDCLQSEKDSKLVRCPDAGCGRFFHYKCLMGTEPPATVQPEVALPVVADPPVLEVPAVVDPAVVNPLVVGPAVVGVPSVLAPAVIDSIAVNLPVPVPAAVKSVAANPAPVGPRAVSKKKSALRPCRQHHCGTCKALGRSGKSKEVDKSLVKCMFCPVAYHFNFMCFPAEAFICAENARYMICPRHRNVKVIEEQSKRSKSTKAGVPNKSIRPTAMNNTVCMSCKSPGELLVCETCPFTSHVDCAGLDDMPPWDVPWHCPDCSKGKLPMVLDIVWFKSGAHRCWPCQILPSNICPKNVQSRAPEGTFIMRYLGTTDYGFATSSEVLPFEIMDRRWVQHPEKTRQFAAGLAEARKFTIELNVQRNNYLPKWFEGVRPNYVRIKGNKAVPPARYGRKESKNGDEDSICNCKPTDRFPCGPNSGCLNRDMEYECPKSCPTGKSCMNQRLRNRKYPKLKVFYTADRGWALLSQVDITKGDLVVEYVGEIITTQERDRRISTMRVAGDVNFYFLDLTEGRVIDAGPAGNLARFANHSCDANCSSEKWIVDGETRIALMAIKDIKKGDEITFDYRWQYEANVTSRECLCGSEKCNGTIGGKTYVAKQGPEKKTPAEKKKPAPKKPVRKSTPRPKKTPTSSKKPVLQEQSDSGSVTEEDMQLKMDVDMEEDKTSAAHSPPIVPSETSEISV</sequence>
<dbReference type="Pfam" id="PF23011">
    <property type="entry name" value="PHD-1st_NSD"/>
    <property type="match status" value="1"/>
</dbReference>
<feature type="region of interest" description="Disordered" evidence="14">
    <location>
        <begin position="1"/>
        <end position="91"/>
    </location>
</feature>
<evidence type="ECO:0000259" key="17">
    <source>
        <dbReference type="PROSITE" id="PS50812"/>
    </source>
</evidence>
<evidence type="ECO:0000259" key="18">
    <source>
        <dbReference type="PROSITE" id="PS50868"/>
    </source>
</evidence>
<dbReference type="OrthoDB" id="422362at2759"/>
<dbReference type="SMART" id="SM00570">
    <property type="entry name" value="AWS"/>
    <property type="match status" value="1"/>
</dbReference>
<keyword evidence="8" id="KW-0677">Repeat</keyword>
<keyword evidence="4" id="KW-0489">Methyltransferase</keyword>
<keyword evidence="7" id="KW-0479">Metal-binding</keyword>
<comment type="caution">
    <text evidence="20">The sequence shown here is derived from an EMBL/GenBank/DDBJ whole genome shotgun (WGS) entry which is preliminary data.</text>
</comment>
<feature type="compositionally biased region" description="Polar residues" evidence="14">
    <location>
        <begin position="248"/>
        <end position="271"/>
    </location>
</feature>
<dbReference type="InterPro" id="IPR055197">
    <property type="entry name" value="PHDvar_NSD"/>
</dbReference>
<dbReference type="Pfam" id="PF22908">
    <property type="entry name" value="PHD_NSD"/>
    <property type="match status" value="1"/>
</dbReference>
<feature type="compositionally biased region" description="Polar residues" evidence="14">
    <location>
        <begin position="23"/>
        <end position="39"/>
    </location>
</feature>
<dbReference type="Gene3D" id="2.30.30.140">
    <property type="match status" value="1"/>
</dbReference>
<dbReference type="InterPro" id="IPR001214">
    <property type="entry name" value="SET_dom"/>
</dbReference>
<dbReference type="PROSITE" id="PS50868">
    <property type="entry name" value="POST_SET"/>
    <property type="match status" value="1"/>
</dbReference>
<feature type="compositionally biased region" description="Polar residues" evidence="14">
    <location>
        <begin position="298"/>
        <end position="314"/>
    </location>
</feature>
<dbReference type="SUPFAM" id="SSF57903">
    <property type="entry name" value="FYVE/PHD zinc finger"/>
    <property type="match status" value="1"/>
</dbReference>
<keyword evidence="11" id="KW-0156">Chromatin regulator</keyword>
<evidence type="ECO:0000256" key="12">
    <source>
        <dbReference type="ARBA" id="ARBA00023242"/>
    </source>
</evidence>
<evidence type="ECO:0000256" key="9">
    <source>
        <dbReference type="ARBA" id="ARBA00022771"/>
    </source>
</evidence>
<evidence type="ECO:0000256" key="2">
    <source>
        <dbReference type="ARBA" id="ARBA00004286"/>
    </source>
</evidence>
<feature type="compositionally biased region" description="Basic residues" evidence="14">
    <location>
        <begin position="1070"/>
        <end position="1085"/>
    </location>
</feature>
<dbReference type="InterPro" id="IPR013083">
    <property type="entry name" value="Znf_RING/FYVE/PHD"/>
</dbReference>
<evidence type="ECO:0000256" key="6">
    <source>
        <dbReference type="ARBA" id="ARBA00022691"/>
    </source>
</evidence>
<keyword evidence="9 13" id="KW-0863">Zinc-finger</keyword>
<dbReference type="InterPro" id="IPR006560">
    <property type="entry name" value="AWS_dom"/>
</dbReference>
<evidence type="ECO:0008006" key="22">
    <source>
        <dbReference type="Google" id="ProtNLM"/>
    </source>
</evidence>
<dbReference type="PROSITE" id="PS50016">
    <property type="entry name" value="ZF_PHD_2"/>
    <property type="match status" value="1"/>
</dbReference>
<dbReference type="GO" id="GO:0032259">
    <property type="term" value="P:methylation"/>
    <property type="evidence" value="ECO:0007669"/>
    <property type="project" value="UniProtKB-KW"/>
</dbReference>
<dbReference type="EMBL" id="BDGG01000012">
    <property type="protein sequence ID" value="GAV05823.1"/>
    <property type="molecule type" value="Genomic_DNA"/>
</dbReference>
<keyword evidence="6" id="KW-0949">S-adenosyl-L-methionine</keyword>
<feature type="compositionally biased region" description="Basic and acidic residues" evidence="14">
    <location>
        <begin position="1058"/>
        <end position="1069"/>
    </location>
</feature>
<dbReference type="InterPro" id="IPR011011">
    <property type="entry name" value="Znf_FYVE_PHD"/>
</dbReference>
<evidence type="ECO:0000256" key="13">
    <source>
        <dbReference type="PROSITE-ProRule" id="PRU00146"/>
    </source>
</evidence>
<dbReference type="GO" id="GO:0005694">
    <property type="term" value="C:chromosome"/>
    <property type="evidence" value="ECO:0007669"/>
    <property type="project" value="UniProtKB-SubCell"/>
</dbReference>
<feature type="compositionally biased region" description="Basic and acidic residues" evidence="14">
    <location>
        <begin position="345"/>
        <end position="362"/>
    </location>
</feature>
<dbReference type="InterPro" id="IPR001965">
    <property type="entry name" value="Znf_PHD"/>
</dbReference>
<dbReference type="SMART" id="SM00249">
    <property type="entry name" value="PHD"/>
    <property type="match status" value="3"/>
</dbReference>
<keyword evidence="10" id="KW-0862">Zinc</keyword>
<dbReference type="Pfam" id="PF23004">
    <property type="entry name" value="PHDvar_NSD"/>
    <property type="match status" value="1"/>
</dbReference>
<evidence type="ECO:0000256" key="4">
    <source>
        <dbReference type="ARBA" id="ARBA00022603"/>
    </source>
</evidence>
<feature type="domain" description="PHD-type" evidence="15">
    <location>
        <begin position="674"/>
        <end position="721"/>
    </location>
</feature>
<name>A0A1D1VZK6_RAMVA</name>
<dbReference type="PROSITE" id="PS50812">
    <property type="entry name" value="PWWP"/>
    <property type="match status" value="1"/>
</dbReference>
<reference evidence="20 21" key="1">
    <citation type="journal article" date="2016" name="Nat. Commun.">
        <title>Extremotolerant tardigrade genome and improved radiotolerance of human cultured cells by tardigrade-unique protein.</title>
        <authorList>
            <person name="Hashimoto T."/>
            <person name="Horikawa D.D."/>
            <person name="Saito Y."/>
            <person name="Kuwahara H."/>
            <person name="Kozuka-Hata H."/>
            <person name="Shin-I T."/>
            <person name="Minakuchi Y."/>
            <person name="Ohishi K."/>
            <person name="Motoyama A."/>
            <person name="Aizu T."/>
            <person name="Enomoto A."/>
            <person name="Kondo K."/>
            <person name="Tanaka S."/>
            <person name="Hara Y."/>
            <person name="Koshikawa S."/>
            <person name="Sagara H."/>
            <person name="Miura T."/>
            <person name="Yokobori S."/>
            <person name="Miyagawa K."/>
            <person name="Suzuki Y."/>
            <person name="Kubo T."/>
            <person name="Oyama M."/>
            <person name="Kohara Y."/>
            <person name="Fujiyama A."/>
            <person name="Arakawa K."/>
            <person name="Katayama T."/>
            <person name="Toyoda A."/>
            <person name="Kunieda T."/>
        </authorList>
    </citation>
    <scope>NUCLEOTIDE SEQUENCE [LARGE SCALE GENOMIC DNA]</scope>
    <source>
        <strain evidence="20 21">YOKOZUNA-1</strain>
    </source>
</reference>
<keyword evidence="3" id="KW-0158">Chromosome</keyword>
<evidence type="ECO:0000256" key="10">
    <source>
        <dbReference type="ARBA" id="ARBA00022833"/>
    </source>
</evidence>
<keyword evidence="5" id="KW-0808">Transferase</keyword>
<feature type="domain" description="PWWP" evidence="17">
    <location>
        <begin position="726"/>
        <end position="787"/>
    </location>
</feature>
<feature type="compositionally biased region" description="Basic and acidic residues" evidence="14">
    <location>
        <begin position="1109"/>
        <end position="1123"/>
    </location>
</feature>
<dbReference type="GO" id="GO:0016279">
    <property type="term" value="F:protein-lysine N-methyltransferase activity"/>
    <property type="evidence" value="ECO:0007669"/>
    <property type="project" value="UniProtKB-ARBA"/>
</dbReference>
<dbReference type="STRING" id="947166.A0A1D1VZK6"/>
<dbReference type="CDD" id="cd05838">
    <property type="entry name" value="PWWP_NSD_rpt2"/>
    <property type="match status" value="1"/>
</dbReference>